<evidence type="ECO:0008006" key="4">
    <source>
        <dbReference type="Google" id="ProtNLM"/>
    </source>
</evidence>
<feature type="transmembrane region" description="Helical" evidence="1">
    <location>
        <begin position="38"/>
        <end position="56"/>
    </location>
</feature>
<gene>
    <name evidence="2" type="ORF">CRI94_13915</name>
</gene>
<dbReference type="EMBL" id="PDEQ01000007">
    <property type="protein sequence ID" value="PEN12607.1"/>
    <property type="molecule type" value="Genomic_DNA"/>
</dbReference>
<keyword evidence="1" id="KW-0472">Membrane</keyword>
<dbReference type="InterPro" id="IPR038636">
    <property type="entry name" value="Wzi_sf"/>
</dbReference>
<keyword evidence="1" id="KW-0812">Transmembrane</keyword>
<reference evidence="2 3" key="1">
    <citation type="submission" date="2017-10" db="EMBL/GenBank/DDBJ databases">
        <title>Draft genome of Longibacter Salinarum.</title>
        <authorList>
            <person name="Goh K.M."/>
            <person name="Shamsir M.S."/>
            <person name="Lim S.W."/>
        </authorList>
    </citation>
    <scope>NUCLEOTIDE SEQUENCE [LARGE SCALE GENOMIC DNA]</scope>
    <source>
        <strain evidence="2 3">KCTC 52045</strain>
    </source>
</reference>
<name>A0A2A8CVI4_9BACT</name>
<keyword evidence="1" id="KW-1133">Transmembrane helix</keyword>
<evidence type="ECO:0000313" key="3">
    <source>
        <dbReference type="Proteomes" id="UP000220102"/>
    </source>
</evidence>
<proteinExistence type="predicted"/>
<dbReference type="Gene3D" id="2.40.160.130">
    <property type="entry name" value="Capsule assembly protein Wzi"/>
    <property type="match status" value="1"/>
</dbReference>
<keyword evidence="3" id="KW-1185">Reference proteome</keyword>
<protein>
    <recommendedName>
        <fullName evidence="4">Capsule assembly Wzi family protein</fullName>
    </recommendedName>
</protein>
<evidence type="ECO:0000313" key="2">
    <source>
        <dbReference type="EMBL" id="PEN12607.1"/>
    </source>
</evidence>
<dbReference type="Proteomes" id="UP000220102">
    <property type="component" value="Unassembled WGS sequence"/>
</dbReference>
<sequence>MTFTLHHAQLGPSIAPDLIDLPPTRPPSDLPVRMHTPLRFLSVVFLLALALVSIMTQPVSAQTDGVLFIDGPAQRFLERQKTLGRLPNTFVSNRPLSAYEMQAALDSLTANYGDELSAEEERWVARLRNEEPQPGAGLAQSIWGRLYPNGRDMAAVTGDGYALQVNPLLYASVGQARFSDSTNVTTWRNTRGVRASGHIGPIFFESRLTENQERPSQVQFVSQGDGRILDEAAQGTAPGLGNVLLQDQEVYDYFTATGVVGFRSRFFEVRFGRDQNSWGFGRESLNVSDAASAYDQLQIRTNVWRLEYTNLFARYTELNRIRTPQRGGNTAYPSRYGAHHRLAMHVTDRFQLEVFESIRFAPQTDSIVNRSNFELGYLNPVIFYRAVERDIGSPDNAMLGIGGSWIAIDGARFYGQFLLDELRVSEIGSGWWGNKWGWILGADIAGVGSDHLSLQAEVARLRPFLYNHFYTPNAYVHYRDPLGHPAGPNAYDVTLSAQFDPPSRWQAGLTTRWTQRGRNPAGENIGADPTLSSRTRSRGYVDMLSGVLETQWTVDAHAGAEILPQLFVEAALRVESTDDEVLGTTRIVQPYVLLRWGLPFDAPGLR</sequence>
<evidence type="ECO:0000256" key="1">
    <source>
        <dbReference type="SAM" id="Phobius"/>
    </source>
</evidence>
<comment type="caution">
    <text evidence="2">The sequence shown here is derived from an EMBL/GenBank/DDBJ whole genome shotgun (WGS) entry which is preliminary data.</text>
</comment>
<accession>A0A2A8CVI4</accession>
<organism evidence="2 3">
    <name type="scientific">Longibacter salinarum</name>
    <dbReference type="NCBI Taxonomy" id="1850348"/>
    <lineage>
        <taxon>Bacteria</taxon>
        <taxon>Pseudomonadati</taxon>
        <taxon>Rhodothermota</taxon>
        <taxon>Rhodothermia</taxon>
        <taxon>Rhodothermales</taxon>
        <taxon>Salisaetaceae</taxon>
        <taxon>Longibacter</taxon>
    </lineage>
</organism>
<dbReference type="AlphaFoldDB" id="A0A2A8CVI4"/>